<protein>
    <submittedName>
        <fullName evidence="1">Uncharacterized protein</fullName>
    </submittedName>
</protein>
<evidence type="ECO:0000313" key="2">
    <source>
        <dbReference type="Proteomes" id="UP000642509"/>
    </source>
</evidence>
<dbReference type="Proteomes" id="UP000642509">
    <property type="component" value="Unassembled WGS sequence"/>
</dbReference>
<keyword evidence="2" id="KW-1185">Reference proteome</keyword>
<dbReference type="RefSeq" id="WP_188806217.1">
    <property type="nucleotide sequence ID" value="NZ_BAAAOU010000009.1"/>
</dbReference>
<evidence type="ECO:0000313" key="1">
    <source>
        <dbReference type="EMBL" id="GGO46648.1"/>
    </source>
</evidence>
<comment type="caution">
    <text evidence="1">The sequence shown here is derived from an EMBL/GenBank/DDBJ whole genome shotgun (WGS) entry which is preliminary data.</text>
</comment>
<organism evidence="1 2">
    <name type="scientific">Citricoccus zhacaiensis</name>
    <dbReference type="NCBI Taxonomy" id="489142"/>
    <lineage>
        <taxon>Bacteria</taxon>
        <taxon>Bacillati</taxon>
        <taxon>Actinomycetota</taxon>
        <taxon>Actinomycetes</taxon>
        <taxon>Micrococcales</taxon>
        <taxon>Micrococcaceae</taxon>
        <taxon>Citricoccus</taxon>
    </lineage>
</organism>
<proteinExistence type="predicted"/>
<dbReference type="EMBL" id="BMLQ01000006">
    <property type="protein sequence ID" value="GGO46648.1"/>
    <property type="molecule type" value="Genomic_DNA"/>
</dbReference>
<reference evidence="2" key="1">
    <citation type="journal article" date="2019" name="Int. J. Syst. Evol. Microbiol.">
        <title>The Global Catalogue of Microorganisms (GCM) 10K type strain sequencing project: providing services to taxonomists for standard genome sequencing and annotation.</title>
        <authorList>
            <consortium name="The Broad Institute Genomics Platform"/>
            <consortium name="The Broad Institute Genome Sequencing Center for Infectious Disease"/>
            <person name="Wu L."/>
            <person name="Ma J."/>
        </authorList>
    </citation>
    <scope>NUCLEOTIDE SEQUENCE [LARGE SCALE GENOMIC DNA]</scope>
    <source>
        <strain evidence="2">CGMCC 1.7064</strain>
    </source>
</reference>
<sequence length="276" mass="30599">MTSLGVRPEPWALGMWAPYDKGWVTQKVVSRIEFLLDGRPLSELNPVDAEPEPVSLFEVTDAANAAKIMLGEASLPNDFLSEDRLTLLTCLCGDPGDGSLTVRLSRTGDELVWDDWAWEHGYGPEVETFPAMPDCRFRFEEYTSVLEKAQQLAEAFGDQASSIIRVPDHGDGIRRSIAKHVRGEMACQLDWLDIEVIHPLGEQQGADLRQLIDAVAAIRDELATAKSRRRHNPSGAQVQRALAAASQVIASPEAFRLPGETLEAVEWLHVHLSPRR</sequence>
<gene>
    <name evidence="1" type="ORF">GCM10010977_22090</name>
</gene>
<name>A0ABQ2M403_9MICC</name>
<accession>A0ABQ2M403</accession>